<proteinExistence type="predicted"/>
<organism evidence="3 4">
    <name type="scientific">Paraphoma chrysanthemicola</name>
    <dbReference type="NCBI Taxonomy" id="798071"/>
    <lineage>
        <taxon>Eukaryota</taxon>
        <taxon>Fungi</taxon>
        <taxon>Dikarya</taxon>
        <taxon>Ascomycota</taxon>
        <taxon>Pezizomycotina</taxon>
        <taxon>Dothideomycetes</taxon>
        <taxon>Pleosporomycetidae</taxon>
        <taxon>Pleosporales</taxon>
        <taxon>Pleosporineae</taxon>
        <taxon>Phaeosphaeriaceae</taxon>
        <taxon>Paraphoma</taxon>
    </lineage>
</organism>
<dbReference type="Pfam" id="PF00903">
    <property type="entry name" value="Glyoxalase"/>
    <property type="match status" value="1"/>
</dbReference>
<dbReference type="InterPro" id="IPR051785">
    <property type="entry name" value="MMCE/EMCE_epimerase"/>
</dbReference>
<dbReference type="AlphaFoldDB" id="A0A8K0W434"/>
<dbReference type="GO" id="GO:0046872">
    <property type="term" value="F:metal ion binding"/>
    <property type="evidence" value="ECO:0007669"/>
    <property type="project" value="UniProtKB-KW"/>
</dbReference>
<reference evidence="3" key="1">
    <citation type="journal article" date="2021" name="Nat. Commun.">
        <title>Genetic determinants of endophytism in the Arabidopsis root mycobiome.</title>
        <authorList>
            <person name="Mesny F."/>
            <person name="Miyauchi S."/>
            <person name="Thiergart T."/>
            <person name="Pickel B."/>
            <person name="Atanasova L."/>
            <person name="Karlsson M."/>
            <person name="Huettel B."/>
            <person name="Barry K.W."/>
            <person name="Haridas S."/>
            <person name="Chen C."/>
            <person name="Bauer D."/>
            <person name="Andreopoulos W."/>
            <person name="Pangilinan J."/>
            <person name="LaButti K."/>
            <person name="Riley R."/>
            <person name="Lipzen A."/>
            <person name="Clum A."/>
            <person name="Drula E."/>
            <person name="Henrissat B."/>
            <person name="Kohler A."/>
            <person name="Grigoriev I.V."/>
            <person name="Martin F.M."/>
            <person name="Hacquard S."/>
        </authorList>
    </citation>
    <scope>NUCLEOTIDE SEQUENCE</scope>
    <source>
        <strain evidence="3">MPI-SDFR-AT-0120</strain>
    </source>
</reference>
<dbReference type="InterPro" id="IPR004360">
    <property type="entry name" value="Glyas_Fos-R_dOase_dom"/>
</dbReference>
<dbReference type="CDD" id="cd07267">
    <property type="entry name" value="THT_Oxygenase_N"/>
    <property type="match status" value="1"/>
</dbReference>
<dbReference type="PROSITE" id="PS51819">
    <property type="entry name" value="VOC"/>
    <property type="match status" value="1"/>
</dbReference>
<feature type="domain" description="VOC" evidence="2">
    <location>
        <begin position="167"/>
        <end position="295"/>
    </location>
</feature>
<dbReference type="InterPro" id="IPR037523">
    <property type="entry name" value="VOC_core"/>
</dbReference>
<evidence type="ECO:0000256" key="1">
    <source>
        <dbReference type="ARBA" id="ARBA00022723"/>
    </source>
</evidence>
<dbReference type="Gene3D" id="3.10.180.10">
    <property type="entry name" value="2,3-Dihydroxybiphenyl 1,2-Dioxygenase, domain 1"/>
    <property type="match status" value="2"/>
</dbReference>
<gene>
    <name evidence="3" type="ORF">FB567DRAFT_565927</name>
</gene>
<dbReference type="GO" id="GO:0051213">
    <property type="term" value="F:dioxygenase activity"/>
    <property type="evidence" value="ECO:0007669"/>
    <property type="project" value="UniProtKB-KW"/>
</dbReference>
<sequence>MTAQKQINVVRLSHVTYEHPDLQLAASFLDDFGLFVVQRDDSKIYYAGYGQDPYCYVAIQSKEKKRKFLGGTFVVASRADLLAAASHPNATPIVNESGPGKGEKVSITDPNGQLVNFIFGQEVKTPAPTLEITRETNTETPQPNFAYQKARQGEFRRFKAGPSPVHKLGHYGYNVPAERFEETFDFYTKLINLKPTDSVYDPETNVDKTVFMHIDLGDTFSDHHSFFLNCAPKPTAHVHHASFEVNDFDTQSLGHNWLQKKGWVNCWGIGRHVLGSQIFDYWFDASGNILEHYCDGDLVNNKTPWARAAEAPDSLYIWGPNIPLGFVTGQVSDAGKEFVPPAPA</sequence>
<comment type="caution">
    <text evidence="3">The sequence shown here is derived from an EMBL/GenBank/DDBJ whole genome shotgun (WGS) entry which is preliminary data.</text>
</comment>
<dbReference type="GO" id="GO:0005739">
    <property type="term" value="C:mitochondrion"/>
    <property type="evidence" value="ECO:0007669"/>
    <property type="project" value="TreeGrafter"/>
</dbReference>
<dbReference type="OrthoDB" id="3360610at2759"/>
<accession>A0A8K0W434</accession>
<dbReference type="GO" id="GO:0046491">
    <property type="term" value="P:L-methylmalonyl-CoA metabolic process"/>
    <property type="evidence" value="ECO:0007669"/>
    <property type="project" value="TreeGrafter"/>
</dbReference>
<keyword evidence="4" id="KW-1185">Reference proteome</keyword>
<dbReference type="EMBL" id="JAGMVJ010000001">
    <property type="protein sequence ID" value="KAH7094882.1"/>
    <property type="molecule type" value="Genomic_DNA"/>
</dbReference>
<dbReference type="FunFam" id="3.10.180.10:FF:000034">
    <property type="entry name" value="Glyoxalase/Bleomycin resistance protein/Dihydroxybiphenyl dioxygenase"/>
    <property type="match status" value="1"/>
</dbReference>
<keyword evidence="3" id="KW-0223">Dioxygenase</keyword>
<protein>
    <submittedName>
        <fullName evidence="3">Glyoxalase/Bleomycin resistance protein/Dihydroxybiphenyl dioxygenase</fullName>
    </submittedName>
</protein>
<evidence type="ECO:0000259" key="2">
    <source>
        <dbReference type="PROSITE" id="PS51819"/>
    </source>
</evidence>
<dbReference type="SUPFAM" id="SSF54593">
    <property type="entry name" value="Glyoxalase/Bleomycin resistance protein/Dihydroxybiphenyl dioxygenase"/>
    <property type="match status" value="1"/>
</dbReference>
<keyword evidence="1" id="KW-0479">Metal-binding</keyword>
<dbReference type="PANTHER" id="PTHR43048:SF3">
    <property type="entry name" value="METHYLMALONYL-COA EPIMERASE, MITOCHONDRIAL"/>
    <property type="match status" value="1"/>
</dbReference>
<evidence type="ECO:0000313" key="3">
    <source>
        <dbReference type="EMBL" id="KAH7094882.1"/>
    </source>
</evidence>
<evidence type="ECO:0000313" key="4">
    <source>
        <dbReference type="Proteomes" id="UP000813461"/>
    </source>
</evidence>
<dbReference type="PANTHER" id="PTHR43048">
    <property type="entry name" value="METHYLMALONYL-COA EPIMERASE"/>
    <property type="match status" value="1"/>
</dbReference>
<dbReference type="InterPro" id="IPR029068">
    <property type="entry name" value="Glyas_Bleomycin-R_OHBP_Dase"/>
</dbReference>
<dbReference type="GO" id="GO:0004493">
    <property type="term" value="F:methylmalonyl-CoA epimerase activity"/>
    <property type="evidence" value="ECO:0007669"/>
    <property type="project" value="TreeGrafter"/>
</dbReference>
<keyword evidence="3" id="KW-0560">Oxidoreductase</keyword>
<name>A0A8K0W434_9PLEO</name>
<dbReference type="Proteomes" id="UP000813461">
    <property type="component" value="Unassembled WGS sequence"/>
</dbReference>